<accession>A0ABQ5ZP61</accession>
<dbReference type="SUPFAM" id="SSF51735">
    <property type="entry name" value="NAD(P)-binding Rossmann-fold domains"/>
    <property type="match status" value="1"/>
</dbReference>
<keyword evidence="3" id="KW-1185">Reference proteome</keyword>
<organism evidence="2 3">
    <name type="scientific">Shinella yambaruensis</name>
    <dbReference type="NCBI Taxonomy" id="415996"/>
    <lineage>
        <taxon>Bacteria</taxon>
        <taxon>Pseudomonadati</taxon>
        <taxon>Pseudomonadota</taxon>
        <taxon>Alphaproteobacteria</taxon>
        <taxon>Hyphomicrobiales</taxon>
        <taxon>Rhizobiaceae</taxon>
        <taxon>Shinella</taxon>
    </lineage>
</organism>
<dbReference type="InterPro" id="IPR036291">
    <property type="entry name" value="NAD(P)-bd_dom_sf"/>
</dbReference>
<comment type="caution">
    <text evidence="2">The sequence shown here is derived from an EMBL/GenBank/DDBJ whole genome shotgun (WGS) entry which is preliminary data.</text>
</comment>
<sequence length="268" mass="27646">MSGKAVIVTGGAGGIGLAVATRLKADGFAVVIADRDADAARQAAAGIGADWRVLDIAEEGSVVATVGEVAQAHGGLAAVINNAGVHMQSLVVETKVEDWDRIHTVNARGTFLMCREAARVMGPQGEGQIVNIVTRLGYGNPFSSVYMSSKNAVAALTQCLAVEMAATGVRVNAVAPGHVGVGTGMEAAFRKKAEKLGKDWDSFEKQVIGSIPLGRWCKPEDVAGAVSWLLGPDADFVTGEVISITGGFQAYGISPDRQTVLNAIEAAS</sequence>
<dbReference type="Gene3D" id="3.40.50.720">
    <property type="entry name" value="NAD(P)-binding Rossmann-like Domain"/>
    <property type="match status" value="1"/>
</dbReference>
<dbReference type="RefSeq" id="WP_244769717.1">
    <property type="nucleotide sequence ID" value="NZ_BSOP01000039.1"/>
</dbReference>
<evidence type="ECO:0000313" key="2">
    <source>
        <dbReference type="EMBL" id="GLR53522.1"/>
    </source>
</evidence>
<comment type="similarity">
    <text evidence="1">Belongs to the short-chain dehydrogenases/reductases (SDR) family.</text>
</comment>
<evidence type="ECO:0000313" key="3">
    <source>
        <dbReference type="Proteomes" id="UP001156702"/>
    </source>
</evidence>
<evidence type="ECO:0000256" key="1">
    <source>
        <dbReference type="ARBA" id="ARBA00006484"/>
    </source>
</evidence>
<reference evidence="3" key="1">
    <citation type="journal article" date="2019" name="Int. J. Syst. Evol. Microbiol.">
        <title>The Global Catalogue of Microorganisms (GCM) 10K type strain sequencing project: providing services to taxonomists for standard genome sequencing and annotation.</title>
        <authorList>
            <consortium name="The Broad Institute Genomics Platform"/>
            <consortium name="The Broad Institute Genome Sequencing Center for Infectious Disease"/>
            <person name="Wu L."/>
            <person name="Ma J."/>
        </authorList>
    </citation>
    <scope>NUCLEOTIDE SEQUENCE [LARGE SCALE GENOMIC DNA]</scope>
    <source>
        <strain evidence="3">NBRC 102122</strain>
    </source>
</reference>
<proteinExistence type="inferred from homology"/>
<dbReference type="EMBL" id="BSOP01000039">
    <property type="protein sequence ID" value="GLR53522.1"/>
    <property type="molecule type" value="Genomic_DNA"/>
</dbReference>
<dbReference type="PRINTS" id="PR00081">
    <property type="entry name" value="GDHRDH"/>
</dbReference>
<dbReference type="Pfam" id="PF13561">
    <property type="entry name" value="adh_short_C2"/>
    <property type="match status" value="1"/>
</dbReference>
<protein>
    <submittedName>
        <fullName evidence="2">Beta-ketoacyl-ACP reductase</fullName>
    </submittedName>
</protein>
<name>A0ABQ5ZP61_9HYPH</name>
<dbReference type="PRINTS" id="PR00080">
    <property type="entry name" value="SDRFAMILY"/>
</dbReference>
<dbReference type="CDD" id="cd05233">
    <property type="entry name" value="SDR_c"/>
    <property type="match status" value="1"/>
</dbReference>
<dbReference type="PANTHER" id="PTHR42760">
    <property type="entry name" value="SHORT-CHAIN DEHYDROGENASES/REDUCTASES FAMILY MEMBER"/>
    <property type="match status" value="1"/>
</dbReference>
<dbReference type="InterPro" id="IPR002347">
    <property type="entry name" value="SDR_fam"/>
</dbReference>
<dbReference type="Proteomes" id="UP001156702">
    <property type="component" value="Unassembled WGS sequence"/>
</dbReference>
<gene>
    <name evidence="2" type="primary">fabG_5</name>
    <name evidence="2" type="ORF">GCM10007923_47370</name>
</gene>